<dbReference type="EMBL" id="CP155447">
    <property type="protein sequence ID" value="XBH03998.1"/>
    <property type="molecule type" value="Genomic_DNA"/>
</dbReference>
<proteinExistence type="predicted"/>
<organism evidence="3">
    <name type="scientific">Singulisphaera sp. Ch08</name>
    <dbReference type="NCBI Taxonomy" id="3120278"/>
    <lineage>
        <taxon>Bacteria</taxon>
        <taxon>Pseudomonadati</taxon>
        <taxon>Planctomycetota</taxon>
        <taxon>Planctomycetia</taxon>
        <taxon>Isosphaerales</taxon>
        <taxon>Isosphaeraceae</taxon>
        <taxon>Singulisphaera</taxon>
    </lineage>
</organism>
<feature type="transmembrane region" description="Helical" evidence="1">
    <location>
        <begin position="12"/>
        <end position="29"/>
    </location>
</feature>
<keyword evidence="1" id="KW-0812">Transmembrane</keyword>
<dbReference type="PANTHER" id="PTHR33371">
    <property type="entry name" value="INTERMEMBRANE PHOSPHOLIPID TRANSPORT SYSTEM BINDING PROTEIN MLAD-RELATED"/>
    <property type="match status" value="1"/>
</dbReference>
<keyword evidence="1" id="KW-1133">Transmembrane helix</keyword>
<keyword evidence="1" id="KW-0472">Membrane</keyword>
<sequence>MNERVMQFRIGMFVIVAGLVLTMLIVWFGESPQLFREHGYVVVHYAEAPGVAEGIPVRKSGIRVGVVTAIVFDERPNKPDGVLVTLSLEKKFKIKSGTVPHLSRSLIGDVTIDLLPGTGPGLLAMSKTPIGAPVIEGAIAPDPSKALAAATKAFEKAGSTLQSIDLAANGIAKMTKSAEQIGEFIDIWTQTGRRVASAADGIDRFILSNEKEFQPAVANLRQVSQKVNETLDPATQAALKTGIDRFSSSFARFDSSMASASPLFKDLGASANSVPVTEFGVTLRRLNLIASDLSLLSRALNDGRGRLNPDGSIQKLLLESELHDNLNKMSVTAIEIFGALRPIVASFRVFAEKVARDPSSMTRGALQRQ</sequence>
<dbReference type="RefSeq" id="WP_406696743.1">
    <property type="nucleotide sequence ID" value="NZ_CP155447.1"/>
</dbReference>
<protein>
    <submittedName>
        <fullName evidence="3">MlaD family protein</fullName>
    </submittedName>
</protein>
<evidence type="ECO:0000256" key="1">
    <source>
        <dbReference type="SAM" id="Phobius"/>
    </source>
</evidence>
<evidence type="ECO:0000259" key="2">
    <source>
        <dbReference type="Pfam" id="PF02470"/>
    </source>
</evidence>
<feature type="domain" description="Mce/MlaD" evidence="2">
    <location>
        <begin position="40"/>
        <end position="117"/>
    </location>
</feature>
<dbReference type="PANTHER" id="PTHR33371:SF4">
    <property type="entry name" value="INTERMEMBRANE PHOSPHOLIPID TRANSPORT SYSTEM BINDING PROTEIN MLAD"/>
    <property type="match status" value="1"/>
</dbReference>
<dbReference type="InterPro" id="IPR052336">
    <property type="entry name" value="MlaD_Phospholipid_Transporter"/>
</dbReference>
<evidence type="ECO:0000313" key="3">
    <source>
        <dbReference type="EMBL" id="XBH03998.1"/>
    </source>
</evidence>
<dbReference type="AlphaFoldDB" id="A0AAU7CEW4"/>
<dbReference type="InterPro" id="IPR003399">
    <property type="entry name" value="Mce/MlaD"/>
</dbReference>
<dbReference type="Pfam" id="PF02470">
    <property type="entry name" value="MlaD"/>
    <property type="match status" value="1"/>
</dbReference>
<accession>A0AAU7CEW4</accession>
<gene>
    <name evidence="3" type="ORF">V5E97_37720</name>
</gene>
<reference evidence="3" key="1">
    <citation type="submission" date="2024-05" db="EMBL/GenBank/DDBJ databases">
        <title>Planctomycetes of the genus Singulisphaera possess chitinolytic capabilities.</title>
        <authorList>
            <person name="Ivanova A."/>
        </authorList>
    </citation>
    <scope>NUCLEOTIDE SEQUENCE</scope>
    <source>
        <strain evidence="3">Ch08T</strain>
    </source>
</reference>
<name>A0AAU7CEW4_9BACT</name>